<dbReference type="Proteomes" id="UP000503308">
    <property type="component" value="Chromosome"/>
</dbReference>
<dbReference type="KEGG" id="rpon:G3256_02100"/>
<dbReference type="EMBL" id="CP048788">
    <property type="protein sequence ID" value="QJF50042.1"/>
    <property type="molecule type" value="Genomic_DNA"/>
</dbReference>
<dbReference type="InterPro" id="IPR050275">
    <property type="entry name" value="PGM_Phosphatase"/>
</dbReference>
<evidence type="ECO:0000313" key="1">
    <source>
        <dbReference type="EMBL" id="QJF50042.1"/>
    </source>
</evidence>
<dbReference type="AlphaFoldDB" id="A0A858SQA4"/>
<dbReference type="Gene3D" id="3.40.50.1240">
    <property type="entry name" value="Phosphoglycerate mutase-like"/>
    <property type="match status" value="1"/>
</dbReference>
<accession>A0A858SQA4</accession>
<dbReference type="CDD" id="cd07067">
    <property type="entry name" value="HP_PGM_like"/>
    <property type="match status" value="1"/>
</dbReference>
<dbReference type="PANTHER" id="PTHR48100">
    <property type="entry name" value="BROAD-SPECIFICITY PHOSPHATASE YOR283W-RELATED"/>
    <property type="match status" value="1"/>
</dbReference>
<dbReference type="InterPro" id="IPR013078">
    <property type="entry name" value="His_Pase_superF_clade-1"/>
</dbReference>
<dbReference type="Pfam" id="PF00300">
    <property type="entry name" value="His_Phos_1"/>
    <property type="match status" value="1"/>
</dbReference>
<dbReference type="GO" id="GO:0016791">
    <property type="term" value="F:phosphatase activity"/>
    <property type="evidence" value="ECO:0007669"/>
    <property type="project" value="TreeGrafter"/>
</dbReference>
<keyword evidence="2" id="KW-1185">Reference proteome</keyword>
<dbReference type="PANTHER" id="PTHR48100:SF1">
    <property type="entry name" value="HISTIDINE PHOSPHATASE FAMILY PROTEIN-RELATED"/>
    <property type="match status" value="1"/>
</dbReference>
<dbReference type="InterPro" id="IPR029033">
    <property type="entry name" value="His_PPase_superfam"/>
</dbReference>
<organism evidence="1 2">
    <name type="scientific">Roseobacter ponti</name>
    <dbReference type="NCBI Taxonomy" id="1891787"/>
    <lineage>
        <taxon>Bacteria</taxon>
        <taxon>Pseudomonadati</taxon>
        <taxon>Pseudomonadota</taxon>
        <taxon>Alphaproteobacteria</taxon>
        <taxon>Rhodobacterales</taxon>
        <taxon>Roseobacteraceae</taxon>
        <taxon>Roseobacter</taxon>
    </lineage>
</organism>
<dbReference type="GO" id="GO:0005737">
    <property type="term" value="C:cytoplasm"/>
    <property type="evidence" value="ECO:0007669"/>
    <property type="project" value="TreeGrafter"/>
</dbReference>
<proteinExistence type="predicted"/>
<dbReference type="RefSeq" id="WP_169639267.1">
    <property type="nucleotide sequence ID" value="NZ_CP048788.1"/>
</dbReference>
<dbReference type="SMART" id="SM00855">
    <property type="entry name" value="PGAM"/>
    <property type="match status" value="1"/>
</dbReference>
<evidence type="ECO:0000313" key="2">
    <source>
        <dbReference type="Proteomes" id="UP000503308"/>
    </source>
</evidence>
<name>A0A858SQA4_9RHOB</name>
<gene>
    <name evidence="1" type="ORF">G3256_02100</name>
</gene>
<protein>
    <submittedName>
        <fullName evidence="1">Histidine phosphatase family protein</fullName>
    </submittedName>
</protein>
<sequence>MTTWHWVRHGPTNEKAFVGWRDVPADLSDTAQISRLRQALPGQALVISSDLLRASATADVITGPGHQRLDHHPDLREMHFGVWDGMHFDAVAARDPVLSRAFWEEPGDVRAPDGESWNMTAQRVSAVVQQMNVAHPGADIIAVAHFGVILTQIQQALQVPPYDALAHRIDNLSVTTISWDGDAGKVHRINHLS</sequence>
<dbReference type="SUPFAM" id="SSF53254">
    <property type="entry name" value="Phosphoglycerate mutase-like"/>
    <property type="match status" value="1"/>
</dbReference>
<reference evidence="1 2" key="1">
    <citation type="submission" date="2020-02" db="EMBL/GenBank/DDBJ databases">
        <title>Genome sequence of Roseobacter ponti.</title>
        <authorList>
            <person name="Hollensteiner J."/>
            <person name="Schneider D."/>
            <person name="Poehlein A."/>
            <person name="Daniel R."/>
        </authorList>
    </citation>
    <scope>NUCLEOTIDE SEQUENCE [LARGE SCALE GENOMIC DNA]</scope>
    <source>
        <strain evidence="1 2">DSM 106830</strain>
    </source>
</reference>